<reference evidence="1" key="2">
    <citation type="submission" date="2019-09" db="EMBL/GenBank/DDBJ databases">
        <title>Taxonomic note: a critical rebuttal of the proposed division of the genus Arcobacter into six genera, emended descriptions of Arcobacter anaerophilus and the genus Arcobacter, and an assessment of genus-level boundaries for Epsilonproteobacteria using in silico genomic comparator tools.</title>
        <authorList>
            <person name="On S.L.W."/>
            <person name="Miller W.G."/>
            <person name="Biggs P."/>
            <person name="Cornelius A."/>
            <person name="Vandamme P."/>
        </authorList>
    </citation>
    <scope>NUCLEOTIDE SEQUENCE [LARGE SCALE GENOMIC DNA]</scope>
    <source>
        <strain evidence="1">LMG 26638</strain>
    </source>
</reference>
<gene>
    <name evidence="1" type="ORF">APAC_0122</name>
</gene>
<dbReference type="EMBL" id="CP035928">
    <property type="protein sequence ID" value="QEP33292.1"/>
    <property type="molecule type" value="Genomic_DNA"/>
</dbReference>
<accession>A0A5C2HAG4</accession>
<dbReference type="OrthoDB" id="5341453at2"/>
<dbReference type="Proteomes" id="UP000322726">
    <property type="component" value="Chromosome"/>
</dbReference>
<proteinExistence type="predicted"/>
<dbReference type="InterPro" id="IPR009091">
    <property type="entry name" value="RCC1/BLIP-II"/>
</dbReference>
<sequence>MKLVILFFLLFNFSIATKLDSLSLAKIKKTVQKEEEIAKAYKNFLINEGSVPTVDSLITAGYLPKGFSKINPFGKEMKISLTLDNTIVNSLPDSIKIDAYDHYYNGKYREYTREPLSSTSDNVKIYLSKKEKIIFDRIAEIDNTNPVSQYSLEDGVLNWYDANGNYKYSFDGEKIIVDESVTILNSLKSFSTEFKNMTSGVRHAGQTILQEDNGVVEDYLVTDDSAVALNETKRNYGGTIIQFTRRAGGMIVNGDIYTWGNNQNRITSINSDNLTGDRSDTAPVINALVRAKVHVPSQTVDGLEYSRIINKGYFSSPMRPRFIDFHATVYSSTCGVTTKGELFCGGTTGKDKSFGTMFTHVDKEGNDDEMLYRSTFFNGSATAPKAKKVFSNNQIWHILSEEGDIYRWGYDFSGFAGSGSRWWNWNQVIQNPEIIPNTGAKFDDITYLLTIGYRKIGALSTTGDIYIWGVETQNSNNYDCTERWEYVSYNLCFPTAVTTSNSTMSEDLTFTSIKGGLEAFIAEDTNGNYYKIYHPKNKKIQVESLNEAIKTYSEYDEQADSTILSIDLSSKLSGSSLEINKGIVWVNGNNELKGDYFTSENKNDNLFKSAISKIKWKKIKVIQDDNGMCGIDVNNQMYCWGVMSFYRNDSSVYSTMGNTFMIPVFNSNLYDLDKDFLVAEGGNGYLTNMTSDEWETTNSDGYSGAFFMKYPTYIGGFNFEFEFK</sequence>
<protein>
    <submittedName>
        <fullName evidence="1">Uncharacterized protein</fullName>
    </submittedName>
</protein>
<dbReference type="AlphaFoldDB" id="A0A5C2HAG4"/>
<reference evidence="1" key="1">
    <citation type="submission" date="2019-09" db="EMBL/GenBank/DDBJ databases">
        <title>Complete genome sequencing of four Arcobacter species reveals a diverse suite of mobile elements.</title>
        <authorList>
            <person name="Miller W.G."/>
            <person name="Yee E."/>
            <person name="Bono J.L."/>
        </authorList>
    </citation>
    <scope>NUCLEOTIDE SEQUENCE [LARGE SCALE GENOMIC DNA]</scope>
    <source>
        <strain evidence="1">LMG 26638</strain>
    </source>
</reference>
<evidence type="ECO:0000313" key="1">
    <source>
        <dbReference type="EMBL" id="QEP33292.1"/>
    </source>
</evidence>
<dbReference type="RefSeq" id="WP_130232267.1">
    <property type="nucleotide sequence ID" value="NZ_BMEF01000001.1"/>
</dbReference>
<evidence type="ECO:0000313" key="2">
    <source>
        <dbReference type="Proteomes" id="UP000322726"/>
    </source>
</evidence>
<dbReference type="SUPFAM" id="SSF50985">
    <property type="entry name" value="RCC1/BLIP-II"/>
    <property type="match status" value="1"/>
</dbReference>
<keyword evidence="2" id="KW-1185">Reference proteome</keyword>
<dbReference type="KEGG" id="apai:APAC_0122"/>
<organism evidence="1 2">
    <name type="scientific">Malaciobacter pacificus</name>
    <dbReference type="NCBI Taxonomy" id="1080223"/>
    <lineage>
        <taxon>Bacteria</taxon>
        <taxon>Pseudomonadati</taxon>
        <taxon>Campylobacterota</taxon>
        <taxon>Epsilonproteobacteria</taxon>
        <taxon>Campylobacterales</taxon>
        <taxon>Arcobacteraceae</taxon>
        <taxon>Malaciobacter</taxon>
    </lineage>
</organism>
<name>A0A5C2HAG4_9BACT</name>
<dbReference type="Gene3D" id="2.130.10.30">
    <property type="entry name" value="Regulator of chromosome condensation 1/beta-lactamase-inhibitor protein II"/>
    <property type="match status" value="1"/>
</dbReference>